<dbReference type="InterPro" id="IPR011701">
    <property type="entry name" value="MFS"/>
</dbReference>
<feature type="transmembrane region" description="Helical" evidence="4">
    <location>
        <begin position="70"/>
        <end position="88"/>
    </location>
</feature>
<keyword evidence="7" id="KW-1185">Reference proteome</keyword>
<organism evidence="6 7">
    <name type="scientific">Marinobacter zhejiangensis</name>
    <dbReference type="NCBI Taxonomy" id="488535"/>
    <lineage>
        <taxon>Bacteria</taxon>
        <taxon>Pseudomonadati</taxon>
        <taxon>Pseudomonadota</taxon>
        <taxon>Gammaproteobacteria</taxon>
        <taxon>Pseudomonadales</taxon>
        <taxon>Marinobacteraceae</taxon>
        <taxon>Marinobacter</taxon>
    </lineage>
</organism>
<dbReference type="InterPro" id="IPR036259">
    <property type="entry name" value="MFS_trans_sf"/>
</dbReference>
<evidence type="ECO:0000256" key="3">
    <source>
        <dbReference type="ARBA" id="ARBA00023136"/>
    </source>
</evidence>
<evidence type="ECO:0000259" key="5">
    <source>
        <dbReference type="PROSITE" id="PS50850"/>
    </source>
</evidence>
<feature type="transmembrane region" description="Helical" evidence="4">
    <location>
        <begin position="296"/>
        <end position="318"/>
    </location>
</feature>
<evidence type="ECO:0000256" key="1">
    <source>
        <dbReference type="ARBA" id="ARBA00022692"/>
    </source>
</evidence>
<dbReference type="Gene3D" id="1.20.1250.20">
    <property type="entry name" value="MFS general substrate transporter like domains"/>
    <property type="match status" value="1"/>
</dbReference>
<evidence type="ECO:0000256" key="4">
    <source>
        <dbReference type="SAM" id="Phobius"/>
    </source>
</evidence>
<feature type="transmembrane region" description="Helical" evidence="4">
    <location>
        <begin position="363"/>
        <end position="382"/>
    </location>
</feature>
<evidence type="ECO:0000313" key="6">
    <source>
        <dbReference type="EMBL" id="SFM25295.1"/>
    </source>
</evidence>
<protein>
    <submittedName>
        <fullName evidence="6">Predicted arabinose efflux permease, MFS family</fullName>
    </submittedName>
</protein>
<dbReference type="SUPFAM" id="SSF103473">
    <property type="entry name" value="MFS general substrate transporter"/>
    <property type="match status" value="1"/>
</dbReference>
<keyword evidence="3 4" id="KW-0472">Membrane</keyword>
<dbReference type="Proteomes" id="UP000198519">
    <property type="component" value="Unassembled WGS sequence"/>
</dbReference>
<dbReference type="InterPro" id="IPR020846">
    <property type="entry name" value="MFS_dom"/>
</dbReference>
<accession>A0A1I4PCH7</accession>
<dbReference type="EMBL" id="FOUE01000002">
    <property type="protein sequence ID" value="SFM25295.1"/>
    <property type="molecule type" value="Genomic_DNA"/>
</dbReference>
<evidence type="ECO:0000256" key="2">
    <source>
        <dbReference type="ARBA" id="ARBA00022989"/>
    </source>
</evidence>
<dbReference type="STRING" id="488535.SAMN04487963_1926"/>
<feature type="domain" description="Major facilitator superfamily (MFS) profile" evidence="5">
    <location>
        <begin position="207"/>
        <end position="392"/>
    </location>
</feature>
<feature type="transmembrane region" description="Helical" evidence="4">
    <location>
        <begin position="164"/>
        <end position="182"/>
    </location>
</feature>
<dbReference type="PANTHER" id="PTHR23534">
    <property type="entry name" value="MFS PERMEASE"/>
    <property type="match status" value="1"/>
</dbReference>
<name>A0A1I4PCH7_9GAMM</name>
<gene>
    <name evidence="6" type="ORF">SAMN04487963_1926</name>
</gene>
<evidence type="ECO:0000313" key="7">
    <source>
        <dbReference type="Proteomes" id="UP000198519"/>
    </source>
</evidence>
<feature type="transmembrane region" description="Helical" evidence="4">
    <location>
        <begin position="126"/>
        <end position="144"/>
    </location>
</feature>
<feature type="transmembrane region" description="Helical" evidence="4">
    <location>
        <begin position="39"/>
        <end position="58"/>
    </location>
</feature>
<feature type="transmembrane region" description="Helical" evidence="4">
    <location>
        <begin position="94"/>
        <end position="114"/>
    </location>
</feature>
<dbReference type="RefSeq" id="WP_092021904.1">
    <property type="nucleotide sequence ID" value="NZ_FOUE01000002.1"/>
</dbReference>
<reference evidence="7" key="1">
    <citation type="submission" date="2016-10" db="EMBL/GenBank/DDBJ databases">
        <authorList>
            <person name="Varghese N."/>
            <person name="Submissions S."/>
        </authorList>
    </citation>
    <scope>NUCLEOTIDE SEQUENCE [LARGE SCALE GENOMIC DNA]</scope>
    <source>
        <strain evidence="7">CGMCC 1.7061</strain>
    </source>
</reference>
<proteinExistence type="predicted"/>
<feature type="transmembrane region" description="Helical" evidence="4">
    <location>
        <begin position="339"/>
        <end position="357"/>
    </location>
</feature>
<keyword evidence="2 4" id="KW-1133">Transmembrane helix</keyword>
<feature type="transmembrane region" description="Helical" evidence="4">
    <location>
        <begin position="203"/>
        <end position="227"/>
    </location>
</feature>
<dbReference type="OrthoDB" id="8558006at2"/>
<feature type="transmembrane region" description="Helical" evidence="4">
    <location>
        <begin position="273"/>
        <end position="290"/>
    </location>
</feature>
<dbReference type="Pfam" id="PF07690">
    <property type="entry name" value="MFS_1"/>
    <property type="match status" value="1"/>
</dbReference>
<dbReference type="AlphaFoldDB" id="A0A1I4PCH7"/>
<keyword evidence="1 4" id="KW-0812">Transmembrane</keyword>
<dbReference type="PROSITE" id="PS50850">
    <property type="entry name" value="MFS"/>
    <property type="match status" value="1"/>
</dbReference>
<dbReference type="GO" id="GO:0022857">
    <property type="term" value="F:transmembrane transporter activity"/>
    <property type="evidence" value="ECO:0007669"/>
    <property type="project" value="InterPro"/>
</dbReference>
<sequence length="392" mass="40613">MPLSVWTLVVAQSLAMCTAPFIVFIGSLQGLALAPSPGFATLPVALVVVGTVFAVRPVTGLMATWGRKPVMLLGALVGAFAAGLGALASKQESFFLVCAAAFIGGMALAVVHQYRFAAMEAVPEALAGSAAARVLLGGMVAAWLGPELAVLGYSGDGDSFITGWLALAGVQLLAAVVVMVGFHDGGKVSGSGSSTGGRPLGEILLQPVIWVAVSSAAIGYGLMSFIMTATPLSMTEMAGHGVEDAKLVIQLHILAMYLPSLVSGWLTRRLGLAWMMVWGLASYLACVVIATSGVSFAHFVSALILLGVGWNLLFVAGTTLLPQAYQAEERFRVQGMNDLLIFGVQAVAALSAGSVLSGLGWQGVVYLAIPFLIVHGLIMVLWRMRTSPAPVR</sequence>
<dbReference type="PANTHER" id="PTHR23534:SF1">
    <property type="entry name" value="MAJOR FACILITATOR SUPERFAMILY PROTEIN"/>
    <property type="match status" value="1"/>
</dbReference>